<proteinExistence type="predicted"/>
<keyword evidence="2" id="KW-1185">Reference proteome</keyword>
<dbReference type="AlphaFoldDB" id="A0A0B1SYZ2"/>
<dbReference type="EMBL" id="KN555861">
    <property type="protein sequence ID" value="KHJ88420.1"/>
    <property type="molecule type" value="Genomic_DNA"/>
</dbReference>
<organism evidence="1 2">
    <name type="scientific">Oesophagostomum dentatum</name>
    <name type="common">Nodular worm</name>
    <dbReference type="NCBI Taxonomy" id="61180"/>
    <lineage>
        <taxon>Eukaryota</taxon>
        <taxon>Metazoa</taxon>
        <taxon>Ecdysozoa</taxon>
        <taxon>Nematoda</taxon>
        <taxon>Chromadorea</taxon>
        <taxon>Rhabditida</taxon>
        <taxon>Rhabditina</taxon>
        <taxon>Rhabditomorpha</taxon>
        <taxon>Strongyloidea</taxon>
        <taxon>Strongylidae</taxon>
        <taxon>Oesophagostomum</taxon>
    </lineage>
</organism>
<protein>
    <submittedName>
        <fullName evidence="1">Uncharacterized protein</fullName>
    </submittedName>
</protein>
<sequence>MVGSVCSFVFHLIYFSSSEQAISWLIKTASARKITPEEHRVYVQERPWATAPVVIAHGKTSESGTKASGLIRWLDNPERDICIEFGSQDNMYRVQVKAVYYAILSAMMHRVTHAVIYSTNEIVVKVGNGVFTPKKETKLFEGIRRRTSLTEEDSGTRVKLHTLDSTALNELNLTLEKATSRENVPVCSEELFRERHSSEIIRI</sequence>
<dbReference type="Proteomes" id="UP000053660">
    <property type="component" value="Unassembled WGS sequence"/>
</dbReference>
<evidence type="ECO:0000313" key="1">
    <source>
        <dbReference type="EMBL" id="KHJ88420.1"/>
    </source>
</evidence>
<name>A0A0B1SYZ2_OESDE</name>
<dbReference type="OrthoDB" id="5788504at2759"/>
<evidence type="ECO:0000313" key="2">
    <source>
        <dbReference type="Proteomes" id="UP000053660"/>
    </source>
</evidence>
<accession>A0A0B1SYZ2</accession>
<reference evidence="1 2" key="1">
    <citation type="submission" date="2014-03" db="EMBL/GenBank/DDBJ databases">
        <title>Draft genome of the hookworm Oesophagostomum dentatum.</title>
        <authorList>
            <person name="Mitreva M."/>
        </authorList>
    </citation>
    <scope>NUCLEOTIDE SEQUENCE [LARGE SCALE GENOMIC DNA]</scope>
    <source>
        <strain evidence="1 2">OD-Hann</strain>
    </source>
</reference>
<gene>
    <name evidence="1" type="ORF">OESDEN_11786</name>
</gene>